<evidence type="ECO:0000256" key="10">
    <source>
        <dbReference type="PROSITE-ProRule" id="PRU01393"/>
    </source>
</evidence>
<evidence type="ECO:0000256" key="2">
    <source>
        <dbReference type="ARBA" id="ARBA00009326"/>
    </source>
</evidence>
<evidence type="ECO:0000256" key="1">
    <source>
        <dbReference type="ARBA" id="ARBA00000707"/>
    </source>
</evidence>
<evidence type="ECO:0000256" key="5">
    <source>
        <dbReference type="ARBA" id="ARBA00022786"/>
    </source>
</evidence>
<comment type="caution">
    <text evidence="10">Lacks conserved residue(s) required for the propagation of feature annotation.</text>
</comment>
<name>A0A210Q2D9_MIZYE</name>
<evidence type="ECO:0000256" key="9">
    <source>
        <dbReference type="ARBA" id="ARBA00073226"/>
    </source>
</evidence>
<dbReference type="PROSITE" id="PS52048">
    <property type="entry name" value="UCH_DOMAIN"/>
    <property type="match status" value="1"/>
</dbReference>
<dbReference type="GO" id="GO:0006511">
    <property type="term" value="P:ubiquitin-dependent protein catabolic process"/>
    <property type="evidence" value="ECO:0007669"/>
    <property type="project" value="UniProtKB-UniRule"/>
</dbReference>
<comment type="catalytic activity">
    <reaction evidence="1 11">
        <text>Thiol-dependent hydrolysis of ester, thioester, amide, peptide and isopeptide bonds formed by the C-terminal Gly of ubiquitin (a 76-residue protein attached to proteins as an intracellular targeting signal).</text>
        <dbReference type="EC" id="3.4.19.12"/>
    </reaction>
</comment>
<dbReference type="CDD" id="cd09616">
    <property type="entry name" value="Peptidase_C12_UCH_L1_L3"/>
    <property type="match status" value="1"/>
</dbReference>
<dbReference type="Pfam" id="PF01088">
    <property type="entry name" value="Peptidase_C12"/>
    <property type="match status" value="1"/>
</dbReference>
<protein>
    <recommendedName>
        <fullName evidence="9 11">Ubiquitin carboxyl-terminal hydrolase</fullName>
        <ecNumber evidence="3 11">3.4.19.12</ecNumber>
    </recommendedName>
</protein>
<accession>A0A210Q2D9</accession>
<comment type="similarity">
    <text evidence="2 10 11">Belongs to the peptidase C12 family.</text>
</comment>
<evidence type="ECO:0000313" key="15">
    <source>
        <dbReference type="Proteomes" id="UP000242188"/>
    </source>
</evidence>
<dbReference type="PROSITE" id="PS00140">
    <property type="entry name" value="UCH_1"/>
    <property type="match status" value="1"/>
</dbReference>
<dbReference type="SUPFAM" id="SSF54001">
    <property type="entry name" value="Cysteine proteinases"/>
    <property type="match status" value="1"/>
</dbReference>
<organism evidence="14 15">
    <name type="scientific">Mizuhopecten yessoensis</name>
    <name type="common">Japanese scallop</name>
    <name type="synonym">Patinopecten yessoensis</name>
    <dbReference type="NCBI Taxonomy" id="6573"/>
    <lineage>
        <taxon>Eukaryota</taxon>
        <taxon>Metazoa</taxon>
        <taxon>Spiralia</taxon>
        <taxon>Lophotrochozoa</taxon>
        <taxon>Mollusca</taxon>
        <taxon>Bivalvia</taxon>
        <taxon>Autobranchia</taxon>
        <taxon>Pteriomorphia</taxon>
        <taxon>Pectinida</taxon>
        <taxon>Pectinoidea</taxon>
        <taxon>Pectinidae</taxon>
        <taxon>Mizuhopecten</taxon>
    </lineage>
</organism>
<keyword evidence="6 11" id="KW-0378">Hydrolase</keyword>
<evidence type="ECO:0000259" key="13">
    <source>
        <dbReference type="PROSITE" id="PS52048"/>
    </source>
</evidence>
<keyword evidence="4 11" id="KW-0645">Protease</keyword>
<dbReference type="GO" id="GO:0004843">
    <property type="term" value="F:cysteine-type deubiquitinase activity"/>
    <property type="evidence" value="ECO:0007669"/>
    <property type="project" value="UniProtKB-EC"/>
</dbReference>
<feature type="compositionally biased region" description="Basic and acidic residues" evidence="12">
    <location>
        <begin position="142"/>
        <end position="157"/>
    </location>
</feature>
<dbReference type="InterPro" id="IPR057254">
    <property type="entry name" value="UCH_AS"/>
</dbReference>
<dbReference type="InterPro" id="IPR001578">
    <property type="entry name" value="Peptidase_C12_UCH"/>
</dbReference>
<dbReference type="InterPro" id="IPR038765">
    <property type="entry name" value="Papain-like_cys_pep_sf"/>
</dbReference>
<keyword evidence="7 11" id="KW-0788">Thiol protease</keyword>
<keyword evidence="15" id="KW-1185">Reference proteome</keyword>
<feature type="region of interest" description="Disordered" evidence="12">
    <location>
        <begin position="137"/>
        <end position="157"/>
    </location>
</feature>
<dbReference type="GO" id="GO:0016579">
    <property type="term" value="P:protein deubiquitination"/>
    <property type="evidence" value="ECO:0007669"/>
    <property type="project" value="TreeGrafter"/>
</dbReference>
<dbReference type="AlphaFoldDB" id="A0A210Q2D9"/>
<comment type="function">
    <text evidence="8">Ubiquitin-protein hydrolase is involved both in the processing of ubiquitin precursors and of ubiquitinated proteins. This enzyme is a thiol protease that recognizes and hydrolyzes a peptide bond at the C-terminal glycine of ubiquitin.</text>
</comment>
<evidence type="ECO:0000256" key="6">
    <source>
        <dbReference type="ARBA" id="ARBA00022801"/>
    </source>
</evidence>
<dbReference type="EC" id="3.4.19.12" evidence="3 11"/>
<reference evidence="14 15" key="1">
    <citation type="journal article" date="2017" name="Nat. Ecol. Evol.">
        <title>Scallop genome provides insights into evolution of bilaterian karyotype and development.</title>
        <authorList>
            <person name="Wang S."/>
            <person name="Zhang J."/>
            <person name="Jiao W."/>
            <person name="Li J."/>
            <person name="Xun X."/>
            <person name="Sun Y."/>
            <person name="Guo X."/>
            <person name="Huan P."/>
            <person name="Dong B."/>
            <person name="Zhang L."/>
            <person name="Hu X."/>
            <person name="Sun X."/>
            <person name="Wang J."/>
            <person name="Zhao C."/>
            <person name="Wang Y."/>
            <person name="Wang D."/>
            <person name="Huang X."/>
            <person name="Wang R."/>
            <person name="Lv J."/>
            <person name="Li Y."/>
            <person name="Zhang Z."/>
            <person name="Liu B."/>
            <person name="Lu W."/>
            <person name="Hui Y."/>
            <person name="Liang J."/>
            <person name="Zhou Z."/>
            <person name="Hou R."/>
            <person name="Li X."/>
            <person name="Liu Y."/>
            <person name="Li H."/>
            <person name="Ning X."/>
            <person name="Lin Y."/>
            <person name="Zhao L."/>
            <person name="Xing Q."/>
            <person name="Dou J."/>
            <person name="Li Y."/>
            <person name="Mao J."/>
            <person name="Guo H."/>
            <person name="Dou H."/>
            <person name="Li T."/>
            <person name="Mu C."/>
            <person name="Jiang W."/>
            <person name="Fu Q."/>
            <person name="Fu X."/>
            <person name="Miao Y."/>
            <person name="Liu J."/>
            <person name="Yu Q."/>
            <person name="Li R."/>
            <person name="Liao H."/>
            <person name="Li X."/>
            <person name="Kong Y."/>
            <person name="Jiang Z."/>
            <person name="Chourrout D."/>
            <person name="Li R."/>
            <person name="Bao Z."/>
        </authorList>
    </citation>
    <scope>NUCLEOTIDE SEQUENCE [LARGE SCALE GENOMIC DNA]</scope>
    <source>
        <strain evidence="14 15">PY_sf001</strain>
    </source>
</reference>
<comment type="caution">
    <text evidence="14">The sequence shown here is derived from an EMBL/GenBank/DDBJ whole genome shotgun (WGS) entry which is preliminary data.</text>
</comment>
<dbReference type="PANTHER" id="PTHR10589">
    <property type="entry name" value="UBIQUITIN CARBOXYL-TERMINAL HYDROLASE"/>
    <property type="match status" value="1"/>
</dbReference>
<dbReference type="OrthoDB" id="427186at2759"/>
<gene>
    <name evidence="14" type="ORF">KP79_PYT02005</name>
</gene>
<dbReference type="STRING" id="6573.A0A210Q2D9"/>
<evidence type="ECO:0000313" key="14">
    <source>
        <dbReference type="EMBL" id="OWF42839.1"/>
    </source>
</evidence>
<evidence type="ECO:0000256" key="11">
    <source>
        <dbReference type="RuleBase" id="RU361215"/>
    </source>
</evidence>
<dbReference type="InterPro" id="IPR036959">
    <property type="entry name" value="Peptidase_C12_UCH_sf"/>
</dbReference>
<dbReference type="FunFam" id="3.40.532.10:FF:000006">
    <property type="entry name" value="Ubiquitin carboxyl-terminal hydrolase"/>
    <property type="match status" value="1"/>
</dbReference>
<dbReference type="Gene3D" id="3.40.532.10">
    <property type="entry name" value="Peptidase C12, ubiquitin carboxyl-terminal hydrolase"/>
    <property type="match status" value="1"/>
</dbReference>
<evidence type="ECO:0000256" key="8">
    <source>
        <dbReference type="ARBA" id="ARBA00055560"/>
    </source>
</evidence>
<dbReference type="PANTHER" id="PTHR10589:SF17">
    <property type="entry name" value="UBIQUITIN CARBOXYL-TERMINAL HYDROLASE"/>
    <property type="match status" value="1"/>
</dbReference>
<evidence type="ECO:0000256" key="12">
    <source>
        <dbReference type="SAM" id="MobiDB-lite"/>
    </source>
</evidence>
<evidence type="ECO:0000256" key="7">
    <source>
        <dbReference type="ARBA" id="ARBA00022807"/>
    </source>
</evidence>
<evidence type="ECO:0000256" key="3">
    <source>
        <dbReference type="ARBA" id="ARBA00012759"/>
    </source>
</evidence>
<evidence type="ECO:0000256" key="4">
    <source>
        <dbReference type="ARBA" id="ARBA00022670"/>
    </source>
</evidence>
<dbReference type="Proteomes" id="UP000242188">
    <property type="component" value="Unassembled WGS sequence"/>
</dbReference>
<sequence>MAENQRWIPLESNPDVLNKYIAKLGVPTEWQFQDIYGLDPDLLAMVSQPVVAVMLLYPITEKSKATPIGTFEEDSKSETYFVKQTIGNACGTVAIVHALANNKEKIQFIDEKPFASFLKSTLDKSPEERATCLGTDESMGAAHDDSAHEGQTKAPSADEKVNTHFVAFVCKDGKLYEMNGSNPSPTFHGDTTPDTLLQDSVNVVKKFMERDPTELNFTLMALSKVN</sequence>
<dbReference type="PRINTS" id="PR00707">
    <property type="entry name" value="UBCTHYDRLASE"/>
</dbReference>
<dbReference type="EMBL" id="NEDP02005215">
    <property type="protein sequence ID" value="OWF42839.1"/>
    <property type="molecule type" value="Genomic_DNA"/>
</dbReference>
<feature type="domain" description="UCH catalytic" evidence="13">
    <location>
        <begin position="6"/>
        <end position="224"/>
    </location>
</feature>
<dbReference type="GO" id="GO:0005737">
    <property type="term" value="C:cytoplasm"/>
    <property type="evidence" value="ECO:0007669"/>
    <property type="project" value="TreeGrafter"/>
</dbReference>
<keyword evidence="5 11" id="KW-0833">Ubl conjugation pathway</keyword>
<proteinExistence type="inferred from homology"/>